<name>A0ABM7WW18_9BACT</name>
<reference evidence="2" key="1">
    <citation type="journal article" date="2022" name="Int. J. Syst. Evol. Microbiol.">
        <title>Anaeromyxobacter oryzae sp. nov., Anaeromyxobacter diazotrophicus sp. nov. and Anaeromyxobacter paludicola sp. nov., isolated from paddy soils.</title>
        <authorList>
            <person name="Itoh H."/>
            <person name="Xu Z."/>
            <person name="Mise K."/>
            <person name="Masuda Y."/>
            <person name="Ushijima N."/>
            <person name="Hayakawa C."/>
            <person name="Shiratori Y."/>
            <person name="Senoo K."/>
        </authorList>
    </citation>
    <scope>NUCLEOTIDE SEQUENCE [LARGE SCALE GENOMIC DNA]</scope>
    <source>
        <strain evidence="2">Red232</strain>
    </source>
</reference>
<evidence type="ECO:0000313" key="1">
    <source>
        <dbReference type="EMBL" id="BDG03706.1"/>
    </source>
</evidence>
<dbReference type="EMBL" id="AP025591">
    <property type="protein sequence ID" value="BDG03706.1"/>
    <property type="molecule type" value="Genomic_DNA"/>
</dbReference>
<dbReference type="Proteomes" id="UP001162891">
    <property type="component" value="Chromosome"/>
</dbReference>
<keyword evidence="2" id="KW-1185">Reference proteome</keyword>
<sequence>MRPAESNRQLTLVQQPREARVAAAHRLADELSVHLSERVRLTVHDNRSTMVSFRRAPGEIHYRVHHMFLEAPGDVVTALAAFAGPGRGGAAARRRAAGSRIDAFVRQHRERIAVPRADRLQPRGRTHDLQAIYDRLNAEHFGGAIEARIGWGPVRSGRRRRTVKTGVYVQDARIIRIHPTLDRPEVPEFYVATVVFHEMLHQAVPAREVDGRRIVHGADFRRRERAYPDYGRAKAWEERNLGLLLSSPA</sequence>
<gene>
    <name evidence="1" type="ORF">AMOR_27020</name>
</gene>
<evidence type="ECO:0000313" key="2">
    <source>
        <dbReference type="Proteomes" id="UP001162891"/>
    </source>
</evidence>
<accession>A0ABM7WW18</accession>
<proteinExistence type="predicted"/>
<protein>
    <recommendedName>
        <fullName evidence="3">SprT-like domain-containing protein</fullName>
    </recommendedName>
</protein>
<dbReference type="RefSeq" id="WP_248361939.1">
    <property type="nucleotide sequence ID" value="NZ_AP025591.1"/>
</dbReference>
<evidence type="ECO:0008006" key="3">
    <source>
        <dbReference type="Google" id="ProtNLM"/>
    </source>
</evidence>
<organism evidence="1 2">
    <name type="scientific">Anaeromyxobacter oryzae</name>
    <dbReference type="NCBI Taxonomy" id="2918170"/>
    <lineage>
        <taxon>Bacteria</taxon>
        <taxon>Pseudomonadati</taxon>
        <taxon>Myxococcota</taxon>
        <taxon>Myxococcia</taxon>
        <taxon>Myxococcales</taxon>
        <taxon>Cystobacterineae</taxon>
        <taxon>Anaeromyxobacteraceae</taxon>
        <taxon>Anaeromyxobacter</taxon>
    </lineage>
</organism>